<protein>
    <submittedName>
        <fullName evidence="1">Uncharacterized protein</fullName>
    </submittedName>
</protein>
<gene>
    <name evidence="1" type="ORF">DSO57_1019887</name>
</gene>
<proteinExistence type="predicted"/>
<sequence length="161" mass="17829">MSAFANFSPYTASPEENRGAYQPIGDGPSQPSSSSNQAATSAEEGRGAFNAYETSTQIPYEIEAALVYMLGCLTGILFLIIEQKNDYVRFHAWQASILGVITLLLQGFVAMTLSFLNWPLFIVLVLLAVFLAYQAYSDANSLVRYHLPYLGFYAAKWTDEE</sequence>
<evidence type="ECO:0000313" key="1">
    <source>
        <dbReference type="EMBL" id="KAJ9080918.1"/>
    </source>
</evidence>
<comment type="caution">
    <text evidence="1">The sequence shown here is derived from an EMBL/GenBank/DDBJ whole genome shotgun (WGS) entry which is preliminary data.</text>
</comment>
<name>A0ACC2U1Q1_9FUNG</name>
<accession>A0ACC2U1Q1</accession>
<evidence type="ECO:0000313" key="2">
    <source>
        <dbReference type="Proteomes" id="UP001165960"/>
    </source>
</evidence>
<dbReference type="EMBL" id="QTSX02001511">
    <property type="protein sequence ID" value="KAJ9080918.1"/>
    <property type="molecule type" value="Genomic_DNA"/>
</dbReference>
<organism evidence="1 2">
    <name type="scientific">Entomophthora muscae</name>
    <dbReference type="NCBI Taxonomy" id="34485"/>
    <lineage>
        <taxon>Eukaryota</taxon>
        <taxon>Fungi</taxon>
        <taxon>Fungi incertae sedis</taxon>
        <taxon>Zoopagomycota</taxon>
        <taxon>Entomophthoromycotina</taxon>
        <taxon>Entomophthoromycetes</taxon>
        <taxon>Entomophthorales</taxon>
        <taxon>Entomophthoraceae</taxon>
        <taxon>Entomophthora</taxon>
    </lineage>
</organism>
<keyword evidence="2" id="KW-1185">Reference proteome</keyword>
<reference evidence="1" key="1">
    <citation type="submission" date="2022-04" db="EMBL/GenBank/DDBJ databases">
        <title>Genome of the entomopathogenic fungus Entomophthora muscae.</title>
        <authorList>
            <person name="Elya C."/>
            <person name="Lovett B.R."/>
            <person name="Lee E."/>
            <person name="Macias A.M."/>
            <person name="Hajek A.E."/>
            <person name="De Bivort B.L."/>
            <person name="Kasson M.T."/>
            <person name="De Fine Licht H.H."/>
            <person name="Stajich J.E."/>
        </authorList>
    </citation>
    <scope>NUCLEOTIDE SEQUENCE</scope>
    <source>
        <strain evidence="1">Berkeley</strain>
    </source>
</reference>
<dbReference type="Proteomes" id="UP001165960">
    <property type="component" value="Unassembled WGS sequence"/>
</dbReference>